<accession>A0A6J4JAQ0</accession>
<protein>
    <submittedName>
        <fullName evidence="2">Integrase, catalytic region</fullName>
    </submittedName>
</protein>
<feature type="compositionally biased region" description="Basic residues" evidence="1">
    <location>
        <begin position="88"/>
        <end position="98"/>
    </location>
</feature>
<gene>
    <name evidence="2" type="ORF">AVDCRST_MAG04-3167</name>
</gene>
<feature type="non-terminal residue" evidence="2">
    <location>
        <position position="1"/>
    </location>
</feature>
<dbReference type="EMBL" id="CADCTL010000229">
    <property type="protein sequence ID" value="CAA9272376.1"/>
    <property type="molecule type" value="Genomic_DNA"/>
</dbReference>
<feature type="non-terminal residue" evidence="2">
    <location>
        <position position="196"/>
    </location>
</feature>
<reference evidence="2" key="1">
    <citation type="submission" date="2020-02" db="EMBL/GenBank/DDBJ databases">
        <authorList>
            <person name="Meier V. D."/>
        </authorList>
    </citation>
    <scope>NUCLEOTIDE SEQUENCE</scope>
    <source>
        <strain evidence="2">AVDCRST_MAG04</strain>
    </source>
</reference>
<evidence type="ECO:0000313" key="2">
    <source>
        <dbReference type="EMBL" id="CAA9272376.1"/>
    </source>
</evidence>
<name>A0A6J4JAQ0_9PROT</name>
<sequence>ASPAGQQLHQPGPAWLAQGQAGGDPGDAAGVRHAGRCGGNPCRLGGVAGRPGGTLRLARRTAAPTHAPRVGQPHRPQDGRDGGLALPARHHAALHSARRQLAEHGRVHPAHPQATHPRRPAPAEPGRDRRLVRADCPGLEPAAHALPLERQAPAKAAKAVRRRTRCRRLGRSYPAATTTVRPRTAGMAQPEASGPL</sequence>
<feature type="compositionally biased region" description="Low complexity" evidence="1">
    <location>
        <begin position="174"/>
        <end position="185"/>
    </location>
</feature>
<feature type="region of interest" description="Disordered" evidence="1">
    <location>
        <begin position="142"/>
        <end position="196"/>
    </location>
</feature>
<organism evidence="2">
    <name type="scientific">uncultured Acetobacteraceae bacterium</name>
    <dbReference type="NCBI Taxonomy" id="169975"/>
    <lineage>
        <taxon>Bacteria</taxon>
        <taxon>Pseudomonadati</taxon>
        <taxon>Pseudomonadota</taxon>
        <taxon>Alphaproteobacteria</taxon>
        <taxon>Acetobacterales</taxon>
        <taxon>Acetobacteraceae</taxon>
        <taxon>environmental samples</taxon>
    </lineage>
</organism>
<proteinExistence type="predicted"/>
<feature type="compositionally biased region" description="Basic residues" evidence="1">
    <location>
        <begin position="158"/>
        <end position="170"/>
    </location>
</feature>
<dbReference type="AlphaFoldDB" id="A0A6J4JAQ0"/>
<feature type="compositionally biased region" description="Low complexity" evidence="1">
    <location>
        <begin position="54"/>
        <end position="69"/>
    </location>
</feature>
<evidence type="ECO:0000256" key="1">
    <source>
        <dbReference type="SAM" id="MobiDB-lite"/>
    </source>
</evidence>
<feature type="region of interest" description="Disordered" evidence="1">
    <location>
        <begin position="1"/>
        <end position="128"/>
    </location>
</feature>